<evidence type="ECO:0000256" key="3">
    <source>
        <dbReference type="ARBA" id="ARBA00022679"/>
    </source>
</evidence>
<dbReference type="KEGG" id="taw:EI545_04350"/>
<keyword evidence="3 5" id="KW-0808">Transferase</keyword>
<dbReference type="Proteomes" id="UP000282002">
    <property type="component" value="Chromosome"/>
</dbReference>
<evidence type="ECO:0000259" key="4">
    <source>
        <dbReference type="Pfam" id="PF00535"/>
    </source>
</evidence>
<dbReference type="InterPro" id="IPR029044">
    <property type="entry name" value="Nucleotide-diphossugar_trans"/>
</dbReference>
<dbReference type="Pfam" id="PF00535">
    <property type="entry name" value="Glycos_transf_2"/>
    <property type="match status" value="1"/>
</dbReference>
<accession>A0A3S8U3E9</accession>
<dbReference type="Gene3D" id="3.90.550.10">
    <property type="entry name" value="Spore Coat Polysaccharide Biosynthesis Protein SpsA, Chain A"/>
    <property type="match status" value="1"/>
</dbReference>
<gene>
    <name evidence="5" type="ORF">EI545_04350</name>
</gene>
<evidence type="ECO:0000256" key="1">
    <source>
        <dbReference type="ARBA" id="ARBA00006739"/>
    </source>
</evidence>
<feature type="domain" description="Glycosyltransferase 2-like" evidence="4">
    <location>
        <begin position="7"/>
        <end position="122"/>
    </location>
</feature>
<sequence>MTGPVAVIITARNAEATIGDAVQSALGEPEVAEVMVVDDASTDATGATARTAAAGDKRLVVLRQEVNIGPAAARNLAIAQSTAPFIAILDADDYLLPGRFAQLLCHAEWDIIADNIVFVPESTPGRIDPKTLPRATSGSEPIDLEGFVQGNISHRAVKRGELGFLKPVIRRSILLNGLVYDPALWLGEDYDLYIRLLLQGARFRLTRQIGYAARVRANSLSGQHRTGDLYALLGATSRHIAAAVSFPAAQAAMRRHQRQVRDRYLLRSFLDRKATDGVGQAAKFALSSPSSLWPIAGGILSDKLASLLSTKHETLPPQRVLLPVQRSSAV</sequence>
<keyword evidence="2" id="KW-0328">Glycosyltransferase</keyword>
<dbReference type="PANTHER" id="PTHR43685:SF5">
    <property type="entry name" value="GLYCOSYLTRANSFERASE EPSE-RELATED"/>
    <property type="match status" value="1"/>
</dbReference>
<evidence type="ECO:0000313" key="6">
    <source>
        <dbReference type="Proteomes" id="UP000282002"/>
    </source>
</evidence>
<keyword evidence="6" id="KW-1185">Reference proteome</keyword>
<organism evidence="5 6">
    <name type="scientific">Tabrizicola piscis</name>
    <dbReference type="NCBI Taxonomy" id="2494374"/>
    <lineage>
        <taxon>Bacteria</taxon>
        <taxon>Pseudomonadati</taxon>
        <taxon>Pseudomonadota</taxon>
        <taxon>Alphaproteobacteria</taxon>
        <taxon>Rhodobacterales</taxon>
        <taxon>Paracoccaceae</taxon>
        <taxon>Tabrizicola</taxon>
    </lineage>
</organism>
<proteinExistence type="inferred from homology"/>
<dbReference type="PANTHER" id="PTHR43685">
    <property type="entry name" value="GLYCOSYLTRANSFERASE"/>
    <property type="match status" value="1"/>
</dbReference>
<dbReference type="InterPro" id="IPR050834">
    <property type="entry name" value="Glycosyltransf_2"/>
</dbReference>
<dbReference type="RefSeq" id="WP_125324338.1">
    <property type="nucleotide sequence ID" value="NZ_CP034328.1"/>
</dbReference>
<dbReference type="InterPro" id="IPR001173">
    <property type="entry name" value="Glyco_trans_2-like"/>
</dbReference>
<dbReference type="CDD" id="cd00761">
    <property type="entry name" value="Glyco_tranf_GTA_type"/>
    <property type="match status" value="1"/>
</dbReference>
<comment type="similarity">
    <text evidence="1">Belongs to the glycosyltransferase 2 family.</text>
</comment>
<evidence type="ECO:0000256" key="2">
    <source>
        <dbReference type="ARBA" id="ARBA00022676"/>
    </source>
</evidence>
<dbReference type="EMBL" id="CP034328">
    <property type="protein sequence ID" value="AZL58137.1"/>
    <property type="molecule type" value="Genomic_DNA"/>
</dbReference>
<reference evidence="5 6" key="1">
    <citation type="submission" date="2018-12" db="EMBL/GenBank/DDBJ databases">
        <title>Complete genome sequencing of Tabrizicola sp. K13M18.</title>
        <authorList>
            <person name="Bae J.-W."/>
        </authorList>
    </citation>
    <scope>NUCLEOTIDE SEQUENCE [LARGE SCALE GENOMIC DNA]</scope>
    <source>
        <strain evidence="5 6">K13M18</strain>
    </source>
</reference>
<dbReference type="AlphaFoldDB" id="A0A3S8U3E9"/>
<evidence type="ECO:0000313" key="5">
    <source>
        <dbReference type="EMBL" id="AZL58137.1"/>
    </source>
</evidence>
<dbReference type="OrthoDB" id="5291101at2"/>
<name>A0A3S8U3E9_9RHOB</name>
<dbReference type="GO" id="GO:0016757">
    <property type="term" value="F:glycosyltransferase activity"/>
    <property type="evidence" value="ECO:0007669"/>
    <property type="project" value="UniProtKB-KW"/>
</dbReference>
<protein>
    <submittedName>
        <fullName evidence="5">Glycosyltransferase family 2 protein</fullName>
    </submittedName>
</protein>
<dbReference type="SUPFAM" id="SSF53448">
    <property type="entry name" value="Nucleotide-diphospho-sugar transferases"/>
    <property type="match status" value="1"/>
</dbReference>